<dbReference type="Gene3D" id="1.10.10.10">
    <property type="entry name" value="Winged helix-like DNA-binding domain superfamily/Winged helix DNA-binding domain"/>
    <property type="match status" value="1"/>
</dbReference>
<evidence type="ECO:0000313" key="11">
    <source>
        <dbReference type="EMBL" id="MBA8807837.1"/>
    </source>
</evidence>
<dbReference type="SMART" id="SM00448">
    <property type="entry name" value="REC"/>
    <property type="match status" value="1"/>
</dbReference>
<evidence type="ECO:0000313" key="12">
    <source>
        <dbReference type="Proteomes" id="UP000540568"/>
    </source>
</evidence>
<dbReference type="SUPFAM" id="SSF46894">
    <property type="entry name" value="C-terminal effector domain of the bipartite response regulators"/>
    <property type="match status" value="1"/>
</dbReference>
<reference evidence="11 12" key="1">
    <citation type="submission" date="2020-07" db="EMBL/GenBank/DDBJ databases">
        <title>Sequencing the genomes of 1000 actinobacteria strains.</title>
        <authorList>
            <person name="Klenk H.-P."/>
        </authorList>
    </citation>
    <scope>NUCLEOTIDE SEQUENCE [LARGE SCALE GENOMIC DNA]</scope>
    <source>
        <strain evidence="11 12">DSM 44121</strain>
    </source>
</reference>
<dbReference type="InterPro" id="IPR011006">
    <property type="entry name" value="CheY-like_superfamily"/>
</dbReference>
<accession>A0A7W3PDR7</accession>
<dbReference type="PROSITE" id="PS51755">
    <property type="entry name" value="OMPR_PHOB"/>
    <property type="match status" value="1"/>
</dbReference>
<keyword evidence="2 7" id="KW-0597">Phosphoprotein</keyword>
<dbReference type="SMART" id="SM00862">
    <property type="entry name" value="Trans_reg_C"/>
    <property type="match status" value="1"/>
</dbReference>
<dbReference type="InterPro" id="IPR036388">
    <property type="entry name" value="WH-like_DNA-bd_sf"/>
</dbReference>
<dbReference type="InterPro" id="IPR039420">
    <property type="entry name" value="WalR-like"/>
</dbReference>
<comment type="caution">
    <text evidence="11">The sequence shown here is derived from an EMBL/GenBank/DDBJ whole genome shotgun (WGS) entry which is preliminary data.</text>
</comment>
<gene>
    <name evidence="11" type="ORF">FHX71_001779</name>
</gene>
<evidence type="ECO:0000256" key="6">
    <source>
        <dbReference type="ARBA" id="ARBA00023163"/>
    </source>
</evidence>
<dbReference type="InterPro" id="IPR001789">
    <property type="entry name" value="Sig_transdc_resp-reg_receiver"/>
</dbReference>
<dbReference type="Gene3D" id="6.10.250.690">
    <property type="match status" value="1"/>
</dbReference>
<organism evidence="11 12">
    <name type="scientific">Promicromonospora sukumoe</name>
    <dbReference type="NCBI Taxonomy" id="88382"/>
    <lineage>
        <taxon>Bacteria</taxon>
        <taxon>Bacillati</taxon>
        <taxon>Actinomycetota</taxon>
        <taxon>Actinomycetes</taxon>
        <taxon>Micrococcales</taxon>
        <taxon>Promicromonosporaceae</taxon>
        <taxon>Promicromonospora</taxon>
    </lineage>
</organism>
<feature type="modified residue" description="4-aspartylphosphate" evidence="7">
    <location>
        <position position="59"/>
    </location>
</feature>
<proteinExistence type="predicted"/>
<feature type="DNA-binding region" description="OmpR/PhoB-type" evidence="8">
    <location>
        <begin position="131"/>
        <end position="224"/>
    </location>
</feature>
<dbReference type="SUPFAM" id="SSF52172">
    <property type="entry name" value="CheY-like"/>
    <property type="match status" value="1"/>
</dbReference>
<dbReference type="GO" id="GO:0000156">
    <property type="term" value="F:phosphorelay response regulator activity"/>
    <property type="evidence" value="ECO:0007669"/>
    <property type="project" value="TreeGrafter"/>
</dbReference>
<dbReference type="Pfam" id="PF00486">
    <property type="entry name" value="Trans_reg_C"/>
    <property type="match status" value="1"/>
</dbReference>
<keyword evidence="6" id="KW-0804">Transcription</keyword>
<keyword evidence="12" id="KW-1185">Reference proteome</keyword>
<dbReference type="CDD" id="cd00383">
    <property type="entry name" value="trans_reg_C"/>
    <property type="match status" value="1"/>
</dbReference>
<protein>
    <submittedName>
        <fullName evidence="11">Two-component system response regulator QseB</fullName>
    </submittedName>
</protein>
<evidence type="ECO:0000256" key="4">
    <source>
        <dbReference type="ARBA" id="ARBA00023015"/>
    </source>
</evidence>
<evidence type="ECO:0000259" key="9">
    <source>
        <dbReference type="PROSITE" id="PS50110"/>
    </source>
</evidence>
<sequence>MGDVNAEPLPRLLLVEDDARLAPIMTDYLSDEYAVTHLADGTAGLRAALDGSFDVMIVDRRLPGTDGIDLVASVRRAKIPTPILLLTALGTVPDKVVGLDAGANDYLVKPFEFDELMARLRALRRTFEQAEPQISIGSWDYYPGSRCLYSPYGSPVVLTPKENELLTLLAGQPHRTFSRPQIISSVFADADQPGAVDTYVHYLRRKTDPEIIVTVRGLGYRLGTL</sequence>
<dbReference type="InterPro" id="IPR001867">
    <property type="entry name" value="OmpR/PhoB-type_DNA-bd"/>
</dbReference>
<keyword evidence="5 8" id="KW-0238">DNA-binding</keyword>
<name>A0A7W3PDR7_9MICO</name>
<feature type="domain" description="OmpR/PhoB-type" evidence="10">
    <location>
        <begin position="131"/>
        <end position="224"/>
    </location>
</feature>
<evidence type="ECO:0000256" key="3">
    <source>
        <dbReference type="ARBA" id="ARBA00023012"/>
    </source>
</evidence>
<dbReference type="EMBL" id="JACGWV010000001">
    <property type="protein sequence ID" value="MBA8807837.1"/>
    <property type="molecule type" value="Genomic_DNA"/>
</dbReference>
<evidence type="ECO:0000256" key="8">
    <source>
        <dbReference type="PROSITE-ProRule" id="PRU01091"/>
    </source>
</evidence>
<dbReference type="GO" id="GO:0000976">
    <property type="term" value="F:transcription cis-regulatory region binding"/>
    <property type="evidence" value="ECO:0007669"/>
    <property type="project" value="TreeGrafter"/>
</dbReference>
<dbReference type="RefSeq" id="WP_182615453.1">
    <property type="nucleotide sequence ID" value="NZ_BAAATF010000006.1"/>
</dbReference>
<evidence type="ECO:0000256" key="1">
    <source>
        <dbReference type="ARBA" id="ARBA00004496"/>
    </source>
</evidence>
<evidence type="ECO:0000256" key="2">
    <source>
        <dbReference type="ARBA" id="ARBA00022553"/>
    </source>
</evidence>
<evidence type="ECO:0000256" key="7">
    <source>
        <dbReference type="PROSITE-ProRule" id="PRU00169"/>
    </source>
</evidence>
<dbReference type="AlphaFoldDB" id="A0A7W3PDR7"/>
<evidence type="ECO:0000259" key="10">
    <source>
        <dbReference type="PROSITE" id="PS51755"/>
    </source>
</evidence>
<feature type="domain" description="Response regulatory" evidence="9">
    <location>
        <begin position="11"/>
        <end position="124"/>
    </location>
</feature>
<dbReference type="Proteomes" id="UP000540568">
    <property type="component" value="Unassembled WGS sequence"/>
</dbReference>
<evidence type="ECO:0000256" key="5">
    <source>
        <dbReference type="ARBA" id="ARBA00023125"/>
    </source>
</evidence>
<dbReference type="Pfam" id="PF00072">
    <property type="entry name" value="Response_reg"/>
    <property type="match status" value="1"/>
</dbReference>
<dbReference type="GO" id="GO:0006355">
    <property type="term" value="P:regulation of DNA-templated transcription"/>
    <property type="evidence" value="ECO:0007669"/>
    <property type="project" value="InterPro"/>
</dbReference>
<keyword evidence="3" id="KW-0902">Two-component regulatory system</keyword>
<dbReference type="PANTHER" id="PTHR48111:SF22">
    <property type="entry name" value="REGULATOR OF RPOS"/>
    <property type="match status" value="1"/>
</dbReference>
<dbReference type="PANTHER" id="PTHR48111">
    <property type="entry name" value="REGULATOR OF RPOS"/>
    <property type="match status" value="1"/>
</dbReference>
<dbReference type="GO" id="GO:0032993">
    <property type="term" value="C:protein-DNA complex"/>
    <property type="evidence" value="ECO:0007669"/>
    <property type="project" value="TreeGrafter"/>
</dbReference>
<dbReference type="Gene3D" id="3.40.50.2300">
    <property type="match status" value="1"/>
</dbReference>
<keyword evidence="4" id="KW-0805">Transcription regulation</keyword>
<comment type="subcellular location">
    <subcellularLocation>
        <location evidence="1">Cytoplasm</location>
    </subcellularLocation>
</comment>
<dbReference type="GO" id="GO:0005829">
    <property type="term" value="C:cytosol"/>
    <property type="evidence" value="ECO:0007669"/>
    <property type="project" value="TreeGrafter"/>
</dbReference>
<dbReference type="InterPro" id="IPR016032">
    <property type="entry name" value="Sig_transdc_resp-reg_C-effctor"/>
</dbReference>
<dbReference type="PROSITE" id="PS50110">
    <property type="entry name" value="RESPONSE_REGULATORY"/>
    <property type="match status" value="1"/>
</dbReference>